<feature type="transmembrane region" description="Helical" evidence="3">
    <location>
        <begin position="232"/>
        <end position="251"/>
    </location>
</feature>
<feature type="transmembrane region" description="Helical" evidence="3">
    <location>
        <begin position="70"/>
        <end position="93"/>
    </location>
</feature>
<proteinExistence type="inferred from homology"/>
<dbReference type="PANTHER" id="PTHR11360:SF177">
    <property type="entry name" value="RIBOFLAVIN TRANSPORTER MCH5"/>
    <property type="match status" value="1"/>
</dbReference>
<gene>
    <name evidence="5" type="ORF">M409DRAFT_66108</name>
</gene>
<dbReference type="SUPFAM" id="SSF103473">
    <property type="entry name" value="MFS general substrate transporter"/>
    <property type="match status" value="1"/>
</dbReference>
<keyword evidence="6" id="KW-1185">Reference proteome</keyword>
<evidence type="ECO:0000313" key="6">
    <source>
        <dbReference type="Proteomes" id="UP000799537"/>
    </source>
</evidence>
<evidence type="ECO:0000259" key="4">
    <source>
        <dbReference type="PROSITE" id="PS50850"/>
    </source>
</evidence>
<dbReference type="InterPro" id="IPR020846">
    <property type="entry name" value="MFS_dom"/>
</dbReference>
<dbReference type="RefSeq" id="XP_033667882.1">
    <property type="nucleotide sequence ID" value="XM_033816790.1"/>
</dbReference>
<feature type="transmembrane region" description="Helical" evidence="3">
    <location>
        <begin position="277"/>
        <end position="299"/>
    </location>
</feature>
<comment type="similarity">
    <text evidence="2">Belongs to the major facilitator superfamily. Monocarboxylate porter (TC 2.A.1.13) family.</text>
</comment>
<dbReference type="Pfam" id="PF07690">
    <property type="entry name" value="MFS_1"/>
    <property type="match status" value="1"/>
</dbReference>
<accession>A0A6A6CK65</accession>
<keyword evidence="3" id="KW-0812">Transmembrane</keyword>
<name>A0A6A6CK65_ZASCE</name>
<dbReference type="InterPro" id="IPR050327">
    <property type="entry name" value="Proton-linked_MCT"/>
</dbReference>
<dbReference type="OrthoDB" id="3634960at2759"/>
<feature type="transmembrane region" description="Helical" evidence="3">
    <location>
        <begin position="142"/>
        <end position="161"/>
    </location>
</feature>
<evidence type="ECO:0000256" key="2">
    <source>
        <dbReference type="ARBA" id="ARBA00006727"/>
    </source>
</evidence>
<keyword evidence="3" id="KW-1133">Transmembrane helix</keyword>
<feature type="transmembrane region" description="Helical" evidence="3">
    <location>
        <begin position="167"/>
        <end position="188"/>
    </location>
</feature>
<protein>
    <recommendedName>
        <fullName evidence="4">Major facilitator superfamily (MFS) profile domain-containing protein</fullName>
    </recommendedName>
</protein>
<evidence type="ECO:0000256" key="3">
    <source>
        <dbReference type="SAM" id="Phobius"/>
    </source>
</evidence>
<evidence type="ECO:0000256" key="1">
    <source>
        <dbReference type="ARBA" id="ARBA00004141"/>
    </source>
</evidence>
<dbReference type="InterPro" id="IPR036259">
    <property type="entry name" value="MFS_trans_sf"/>
</dbReference>
<feature type="transmembrane region" description="Helical" evidence="3">
    <location>
        <begin position="342"/>
        <end position="361"/>
    </location>
</feature>
<dbReference type="Gene3D" id="1.20.1250.20">
    <property type="entry name" value="MFS general substrate transporter like domains"/>
    <property type="match status" value="2"/>
</dbReference>
<evidence type="ECO:0000313" key="5">
    <source>
        <dbReference type="EMBL" id="KAF2166993.1"/>
    </source>
</evidence>
<sequence>MILLLHDSSGDSILRSILRGLTGTDPVFPNIIYQQCRSSRSGDHEITEQALPDHGTNSYKLKDLPPEEGVQGWICVGGGFLALFCSFGFLNAMGVFQTYYQENTLHEYAPSDIAWIFSFQLMSMWAPGPLFGRIIDTYGPRLVLLPCSILCVFALCMTSLASDYYQIFLAQGVAFGIGAGGVFTSSTVCVSQWFLRRRGLANGIITVGSSLAGVILPLFIYKLLVEIGLAGALRYSALMIGVLLALSCFLVRPRMPPKKWDKKAGWFDPSLFRQPPFALFTIGSFLSMWGTWIPFAFISTFATQKAFSSEMALSLISLINATSIIGRLLPNYLSDKVGHFNVISVAGFLSSMIMACLWLPFNFFSSHAGITVFCLCYGFTSGTFIALIVPCAAKTGSIETIGTRFGTYQPVIGMSMLTGLPISGAILDLQGGLNYWGLQTFAIVTTFIGAIIIAASTVLFRRSSNTWRV</sequence>
<feature type="transmembrane region" description="Helical" evidence="3">
    <location>
        <begin position="367"/>
        <end position="393"/>
    </location>
</feature>
<dbReference type="GO" id="GO:0016020">
    <property type="term" value="C:membrane"/>
    <property type="evidence" value="ECO:0007669"/>
    <property type="project" value="UniProtKB-SubCell"/>
</dbReference>
<dbReference type="PROSITE" id="PS50850">
    <property type="entry name" value="MFS"/>
    <property type="match status" value="1"/>
</dbReference>
<organism evidence="5 6">
    <name type="scientific">Zasmidium cellare ATCC 36951</name>
    <dbReference type="NCBI Taxonomy" id="1080233"/>
    <lineage>
        <taxon>Eukaryota</taxon>
        <taxon>Fungi</taxon>
        <taxon>Dikarya</taxon>
        <taxon>Ascomycota</taxon>
        <taxon>Pezizomycotina</taxon>
        <taxon>Dothideomycetes</taxon>
        <taxon>Dothideomycetidae</taxon>
        <taxon>Mycosphaerellales</taxon>
        <taxon>Mycosphaerellaceae</taxon>
        <taxon>Zasmidium</taxon>
    </lineage>
</organism>
<dbReference type="AlphaFoldDB" id="A0A6A6CK65"/>
<keyword evidence="3" id="KW-0472">Membrane</keyword>
<dbReference type="GO" id="GO:0022857">
    <property type="term" value="F:transmembrane transporter activity"/>
    <property type="evidence" value="ECO:0007669"/>
    <property type="project" value="InterPro"/>
</dbReference>
<dbReference type="PANTHER" id="PTHR11360">
    <property type="entry name" value="MONOCARBOXYLATE TRANSPORTER"/>
    <property type="match status" value="1"/>
</dbReference>
<reference evidence="5" key="1">
    <citation type="journal article" date="2020" name="Stud. Mycol.">
        <title>101 Dothideomycetes genomes: a test case for predicting lifestyles and emergence of pathogens.</title>
        <authorList>
            <person name="Haridas S."/>
            <person name="Albert R."/>
            <person name="Binder M."/>
            <person name="Bloem J."/>
            <person name="Labutti K."/>
            <person name="Salamov A."/>
            <person name="Andreopoulos B."/>
            <person name="Baker S."/>
            <person name="Barry K."/>
            <person name="Bills G."/>
            <person name="Bluhm B."/>
            <person name="Cannon C."/>
            <person name="Castanera R."/>
            <person name="Culley D."/>
            <person name="Daum C."/>
            <person name="Ezra D."/>
            <person name="Gonzalez J."/>
            <person name="Henrissat B."/>
            <person name="Kuo A."/>
            <person name="Liang C."/>
            <person name="Lipzen A."/>
            <person name="Lutzoni F."/>
            <person name="Magnuson J."/>
            <person name="Mondo S."/>
            <person name="Nolan M."/>
            <person name="Ohm R."/>
            <person name="Pangilinan J."/>
            <person name="Park H.-J."/>
            <person name="Ramirez L."/>
            <person name="Alfaro M."/>
            <person name="Sun H."/>
            <person name="Tritt A."/>
            <person name="Yoshinaga Y."/>
            <person name="Zwiers L.-H."/>
            <person name="Turgeon B."/>
            <person name="Goodwin S."/>
            <person name="Spatafora J."/>
            <person name="Crous P."/>
            <person name="Grigoriev I."/>
        </authorList>
    </citation>
    <scope>NUCLEOTIDE SEQUENCE</scope>
    <source>
        <strain evidence="5">ATCC 36951</strain>
    </source>
</reference>
<feature type="transmembrane region" description="Helical" evidence="3">
    <location>
        <begin position="438"/>
        <end position="460"/>
    </location>
</feature>
<feature type="transmembrane region" description="Helical" evidence="3">
    <location>
        <begin position="200"/>
        <end position="220"/>
    </location>
</feature>
<feature type="transmembrane region" description="Helical" evidence="3">
    <location>
        <begin position="405"/>
        <end position="426"/>
    </location>
</feature>
<dbReference type="Proteomes" id="UP000799537">
    <property type="component" value="Unassembled WGS sequence"/>
</dbReference>
<feature type="transmembrane region" description="Helical" evidence="3">
    <location>
        <begin position="311"/>
        <end position="330"/>
    </location>
</feature>
<comment type="subcellular location">
    <subcellularLocation>
        <location evidence="1">Membrane</location>
        <topology evidence="1">Multi-pass membrane protein</topology>
    </subcellularLocation>
</comment>
<feature type="domain" description="Major facilitator superfamily (MFS) profile" evidence="4">
    <location>
        <begin position="71"/>
        <end position="466"/>
    </location>
</feature>
<dbReference type="InterPro" id="IPR011701">
    <property type="entry name" value="MFS"/>
</dbReference>
<dbReference type="EMBL" id="ML993594">
    <property type="protein sequence ID" value="KAF2166993.1"/>
    <property type="molecule type" value="Genomic_DNA"/>
</dbReference>
<dbReference type="GeneID" id="54570062"/>